<dbReference type="SUPFAM" id="SSF52540">
    <property type="entry name" value="P-loop containing nucleoside triphosphate hydrolases"/>
    <property type="match status" value="1"/>
</dbReference>
<dbReference type="GO" id="GO:0003677">
    <property type="term" value="F:DNA binding"/>
    <property type="evidence" value="ECO:0007669"/>
    <property type="project" value="UniProtKB-KW"/>
</dbReference>
<feature type="domain" description="Helicase C-terminal" evidence="8">
    <location>
        <begin position="50"/>
        <end position="219"/>
    </location>
</feature>
<evidence type="ECO:0000259" key="8">
    <source>
        <dbReference type="PROSITE" id="PS51194"/>
    </source>
</evidence>
<evidence type="ECO:0000256" key="1">
    <source>
        <dbReference type="ARBA" id="ARBA00005446"/>
    </source>
</evidence>
<reference evidence="9" key="1">
    <citation type="submission" date="2020-04" db="EMBL/GenBank/DDBJ databases">
        <authorList>
            <person name="Alioto T."/>
            <person name="Alioto T."/>
            <person name="Gomez Garrido J."/>
        </authorList>
    </citation>
    <scope>NUCLEOTIDE SEQUENCE</scope>
    <source>
        <strain evidence="9">A484AB</strain>
    </source>
</reference>
<dbReference type="Proteomes" id="UP001152795">
    <property type="component" value="Unassembled WGS sequence"/>
</dbReference>
<keyword evidence="3" id="KW-0413">Isomerase</keyword>
<dbReference type="Pfam" id="PF00271">
    <property type="entry name" value="Helicase_C"/>
    <property type="match status" value="1"/>
</dbReference>
<dbReference type="PROSITE" id="PS51194">
    <property type="entry name" value="HELICASE_CTER"/>
    <property type="match status" value="1"/>
</dbReference>
<dbReference type="OrthoDB" id="5987730at2759"/>
<keyword evidence="4" id="KW-0539">Nucleus</keyword>
<evidence type="ECO:0000256" key="3">
    <source>
        <dbReference type="ARBA" id="ARBA00023235"/>
    </source>
</evidence>
<dbReference type="GO" id="GO:0000724">
    <property type="term" value="P:double-strand break repair via homologous recombination"/>
    <property type="evidence" value="ECO:0007669"/>
    <property type="project" value="TreeGrafter"/>
</dbReference>
<evidence type="ECO:0000256" key="7">
    <source>
        <dbReference type="ARBA" id="ARBA00044542"/>
    </source>
</evidence>
<dbReference type="EC" id="5.6.2.4" evidence="6"/>
<evidence type="ECO:0000313" key="10">
    <source>
        <dbReference type="Proteomes" id="UP001152795"/>
    </source>
</evidence>
<dbReference type="PANTHER" id="PTHR13710:SF153">
    <property type="entry name" value="RECQ-LIKE DNA HELICASE BLM"/>
    <property type="match status" value="1"/>
</dbReference>
<dbReference type="GO" id="GO:0009378">
    <property type="term" value="F:four-way junction helicase activity"/>
    <property type="evidence" value="ECO:0007669"/>
    <property type="project" value="TreeGrafter"/>
</dbReference>
<protein>
    <recommendedName>
        <fullName evidence="6">DNA 3'-5' helicase</fullName>
        <ecNumber evidence="6">5.6.2.4</ecNumber>
    </recommendedName>
    <alternativeName>
        <fullName evidence="7">DNA 3'-5' helicase BLM</fullName>
    </alternativeName>
</protein>
<evidence type="ECO:0000256" key="2">
    <source>
        <dbReference type="ARBA" id="ARBA00023125"/>
    </source>
</evidence>
<dbReference type="PANTHER" id="PTHR13710">
    <property type="entry name" value="DNA HELICASE RECQ FAMILY MEMBER"/>
    <property type="match status" value="1"/>
</dbReference>
<name>A0A7D9HAS4_PARCT</name>
<dbReference type="InterPro" id="IPR001650">
    <property type="entry name" value="Helicase_C-like"/>
</dbReference>
<dbReference type="Gene3D" id="3.40.50.300">
    <property type="entry name" value="P-loop containing nucleotide triphosphate hydrolases"/>
    <property type="match status" value="1"/>
</dbReference>
<dbReference type="GO" id="GO:0005634">
    <property type="term" value="C:nucleus"/>
    <property type="evidence" value="ECO:0007669"/>
    <property type="project" value="TreeGrafter"/>
</dbReference>
<evidence type="ECO:0000256" key="4">
    <source>
        <dbReference type="ARBA" id="ARBA00023242"/>
    </source>
</evidence>
<accession>A0A7D9HAS4</accession>
<comment type="catalytic activity">
    <reaction evidence="5">
        <text>Couples ATP hydrolysis with the unwinding of duplex DNA by translocating in the 3'-5' direction.</text>
        <dbReference type="EC" id="5.6.2.4"/>
    </reaction>
</comment>
<dbReference type="SMART" id="SM00490">
    <property type="entry name" value="HELICc"/>
    <property type="match status" value="1"/>
</dbReference>
<gene>
    <name evidence="9" type="ORF">PACLA_8A070166</name>
</gene>
<dbReference type="EMBL" id="CACRXK020000096">
    <property type="protein sequence ID" value="CAB3978211.1"/>
    <property type="molecule type" value="Genomic_DNA"/>
</dbReference>
<dbReference type="AlphaFoldDB" id="A0A7D9HAS4"/>
<dbReference type="InterPro" id="IPR027417">
    <property type="entry name" value="P-loop_NTPase"/>
</dbReference>
<evidence type="ECO:0000256" key="5">
    <source>
        <dbReference type="ARBA" id="ARBA00034617"/>
    </source>
</evidence>
<dbReference type="GO" id="GO:0043138">
    <property type="term" value="F:3'-5' DNA helicase activity"/>
    <property type="evidence" value="ECO:0007669"/>
    <property type="project" value="UniProtKB-EC"/>
</dbReference>
<evidence type="ECO:0000313" key="9">
    <source>
        <dbReference type="EMBL" id="CAB3978211.1"/>
    </source>
</evidence>
<comment type="similarity">
    <text evidence="1">Belongs to the helicase family. RecQ subfamily.</text>
</comment>
<dbReference type="GO" id="GO:0005694">
    <property type="term" value="C:chromosome"/>
    <property type="evidence" value="ECO:0007669"/>
    <property type="project" value="TreeGrafter"/>
</dbReference>
<proteinExistence type="inferred from homology"/>
<evidence type="ECO:0000256" key="6">
    <source>
        <dbReference type="ARBA" id="ARBA00034808"/>
    </source>
</evidence>
<keyword evidence="10" id="KW-1185">Reference proteome</keyword>
<comment type="caution">
    <text evidence="9">The sequence shown here is derived from an EMBL/GenBank/DDBJ whole genome shotgun (WGS) entry which is preliminary data.</text>
</comment>
<dbReference type="GO" id="GO:0005737">
    <property type="term" value="C:cytoplasm"/>
    <property type="evidence" value="ECO:0007669"/>
    <property type="project" value="TreeGrafter"/>
</dbReference>
<sequence length="422" mass="47794">MFIALTATATADTRKEIFEVLDMKNPLIILKSPNKPNISYVVQYMPKTAKLSDYFTWIANEVLLSGINVSRTIIYCQTIKQCSILYSMLKALLGDNIYVDVHNKNVKGFILEMLHSSTPDSNKQNILESFQSSHGTIRILVATISFGMGVDCKNVSCVIHFGPAKNVEAYMQETGRAGRDGSKSIVYLLYQSLQLLHVGKNMKDYLKLNETECRWNFLLQFFDTHYSWQHPLHLCCDNCSLLCKCGQEDCKVLSYPVELEELPIVETTKKCEVSPEQTSELKLELQKLHKMLLMDFLKRDGSGKLKVFNHPKFVFGFSSIQVSQVILNLCKIFTVRDICKVFGDMQDKDKLDNVSDDFSSDDDEDDLLLDDWEDLGVHEDVAIDKLSINQTNLTDEDSGNDTSDVSFAVLSALLNSTFDTMV</sequence>
<organism evidence="9 10">
    <name type="scientific">Paramuricea clavata</name>
    <name type="common">Red gorgonian</name>
    <name type="synonym">Violescent sea-whip</name>
    <dbReference type="NCBI Taxonomy" id="317549"/>
    <lineage>
        <taxon>Eukaryota</taxon>
        <taxon>Metazoa</taxon>
        <taxon>Cnidaria</taxon>
        <taxon>Anthozoa</taxon>
        <taxon>Octocorallia</taxon>
        <taxon>Malacalcyonacea</taxon>
        <taxon>Plexauridae</taxon>
        <taxon>Paramuricea</taxon>
    </lineage>
</organism>
<keyword evidence="2" id="KW-0238">DNA-binding</keyword>